<dbReference type="SUPFAM" id="SSF46689">
    <property type="entry name" value="Homeodomain-like"/>
    <property type="match status" value="2"/>
</dbReference>
<feature type="transmembrane region" description="Helical" evidence="5">
    <location>
        <begin position="293"/>
        <end position="312"/>
    </location>
</feature>
<gene>
    <name evidence="7" type="ORF">SAMN05216192_10563</name>
</gene>
<dbReference type="Proteomes" id="UP000199050">
    <property type="component" value="Unassembled WGS sequence"/>
</dbReference>
<sequence>MLRFKLKYLLNNKQNRLILFLTISVSLCITLIGLFSYREYRQALDTELNTPNVELLQINVDVTNRAFREADNKAVDLSFNPAVLAFLSADADHAAEAAAQPQNVLKALVSEPDIHAISVINFQEHSVVSSRYGYKSGWEEAPEHDWSGWLEEIKEKPLLIKRRLYTGSDTQLSNTELLSLARPVVRGGNVTGAVLIDLDYDTLFSKMYTHLSSYQFVYNLEGELIYPKINLPVPLEEMKDVLTEIDVSPFAHVKINGQAYMANQAFSNVTGWRLVSLVPMEQLLKNVTTARNMMLMLSLISIAVGWSAIYYYNFAAFRPLKRINRLLSPEQKGAGHGNLYDLEPVISKLVGEFRSKSLVADWSLPELRSKFLGDLITRNMGKQETATKWEHYFAGWKEGPFELLVISIDRHSQWVAAYTEEDQQLLKYAMNNMVSEFFSSSWRTVTASPRKDSLVLLLQSAEGENVRSLYEDTLKLVGIVSDVLGISVSAGIGSQAALIGQAARSYTEAEVALSYRLYDGYGRVRLYSALENKLDESSTAADDTWQQEVLQALKSSDAATGRQRVHRWAADVRKRGLQPQKMIRMLDDLLEEIIRIAAVGGHVLPPELADYTIHQVSTLDLTDIEEMLCRIIEQMAHALEVHRQSKEYVLVQQLIAYMEEHLQHNIGLQDIAAHVNLGVSSVSNLFKEETGTTLYDYLTNLRIEKACELLQGSTLKVAEIAQLVGYQNENSFIRVFRKSKSITPGKFRENSKSSNQYADLPKPHSSGVSDDSK</sequence>
<keyword evidence="3" id="KW-0804">Transcription</keyword>
<dbReference type="GO" id="GO:0003700">
    <property type="term" value="F:DNA-binding transcription factor activity"/>
    <property type="evidence" value="ECO:0007669"/>
    <property type="project" value="InterPro"/>
</dbReference>
<dbReference type="RefSeq" id="WP_090713279.1">
    <property type="nucleotide sequence ID" value="NZ_CBCSKY010000002.1"/>
</dbReference>
<dbReference type="AlphaFoldDB" id="A0A1G8K7W6"/>
<evidence type="ECO:0000259" key="6">
    <source>
        <dbReference type="PROSITE" id="PS01124"/>
    </source>
</evidence>
<proteinExistence type="predicted"/>
<dbReference type="GO" id="GO:0043565">
    <property type="term" value="F:sequence-specific DNA binding"/>
    <property type="evidence" value="ECO:0007669"/>
    <property type="project" value="InterPro"/>
</dbReference>
<feature type="domain" description="HTH araC/xylS-type" evidence="6">
    <location>
        <begin position="652"/>
        <end position="750"/>
    </location>
</feature>
<evidence type="ECO:0000313" key="8">
    <source>
        <dbReference type="Proteomes" id="UP000199050"/>
    </source>
</evidence>
<name>A0A1G8K7W6_9BACL</name>
<dbReference type="InterPro" id="IPR009057">
    <property type="entry name" value="Homeodomain-like_sf"/>
</dbReference>
<dbReference type="PANTHER" id="PTHR43280:SF2">
    <property type="entry name" value="HTH-TYPE TRANSCRIPTIONAL REGULATOR EXSA"/>
    <property type="match status" value="1"/>
</dbReference>
<keyword evidence="5" id="KW-0812">Transmembrane</keyword>
<evidence type="ECO:0000256" key="4">
    <source>
        <dbReference type="SAM" id="MobiDB-lite"/>
    </source>
</evidence>
<accession>A0A1G8K7W6</accession>
<dbReference type="PANTHER" id="PTHR43280">
    <property type="entry name" value="ARAC-FAMILY TRANSCRIPTIONAL REGULATOR"/>
    <property type="match status" value="1"/>
</dbReference>
<evidence type="ECO:0000256" key="2">
    <source>
        <dbReference type="ARBA" id="ARBA00023125"/>
    </source>
</evidence>
<keyword evidence="1" id="KW-0805">Transcription regulation</keyword>
<dbReference type="OrthoDB" id="2644435at2"/>
<dbReference type="InterPro" id="IPR041522">
    <property type="entry name" value="CdaR_GGDEF"/>
</dbReference>
<feature type="transmembrane region" description="Helical" evidence="5">
    <location>
        <begin position="17"/>
        <end position="37"/>
    </location>
</feature>
<dbReference type="InterPro" id="IPR018060">
    <property type="entry name" value="HTH_AraC"/>
</dbReference>
<dbReference type="STRING" id="1174501.SAMN05216192_10563"/>
<dbReference type="Pfam" id="PF17853">
    <property type="entry name" value="GGDEF_2"/>
    <property type="match status" value="1"/>
</dbReference>
<evidence type="ECO:0000256" key="5">
    <source>
        <dbReference type="SAM" id="Phobius"/>
    </source>
</evidence>
<organism evidence="7 8">
    <name type="scientific">Paenibacillus typhae</name>
    <dbReference type="NCBI Taxonomy" id="1174501"/>
    <lineage>
        <taxon>Bacteria</taxon>
        <taxon>Bacillati</taxon>
        <taxon>Bacillota</taxon>
        <taxon>Bacilli</taxon>
        <taxon>Bacillales</taxon>
        <taxon>Paenibacillaceae</taxon>
        <taxon>Paenibacillus</taxon>
    </lineage>
</organism>
<dbReference type="InterPro" id="IPR020449">
    <property type="entry name" value="Tscrpt_reg_AraC-type_HTH"/>
</dbReference>
<dbReference type="Pfam" id="PF12833">
    <property type="entry name" value="HTH_18"/>
    <property type="match status" value="1"/>
</dbReference>
<evidence type="ECO:0000313" key="7">
    <source>
        <dbReference type="EMBL" id="SDI39545.1"/>
    </source>
</evidence>
<dbReference type="PROSITE" id="PS01124">
    <property type="entry name" value="HTH_ARAC_FAMILY_2"/>
    <property type="match status" value="1"/>
</dbReference>
<keyword evidence="5" id="KW-0472">Membrane</keyword>
<evidence type="ECO:0000256" key="3">
    <source>
        <dbReference type="ARBA" id="ARBA00023163"/>
    </source>
</evidence>
<dbReference type="PROSITE" id="PS00041">
    <property type="entry name" value="HTH_ARAC_FAMILY_1"/>
    <property type="match status" value="1"/>
</dbReference>
<keyword evidence="8" id="KW-1185">Reference proteome</keyword>
<evidence type="ECO:0000256" key="1">
    <source>
        <dbReference type="ARBA" id="ARBA00023015"/>
    </source>
</evidence>
<keyword evidence="5" id="KW-1133">Transmembrane helix</keyword>
<dbReference type="InterPro" id="IPR018062">
    <property type="entry name" value="HTH_AraC-typ_CS"/>
</dbReference>
<dbReference type="PRINTS" id="PR00032">
    <property type="entry name" value="HTHARAC"/>
</dbReference>
<feature type="region of interest" description="Disordered" evidence="4">
    <location>
        <begin position="744"/>
        <end position="773"/>
    </location>
</feature>
<keyword evidence="2 7" id="KW-0238">DNA-binding</keyword>
<dbReference type="Gene3D" id="1.10.10.60">
    <property type="entry name" value="Homeodomain-like"/>
    <property type="match status" value="2"/>
</dbReference>
<reference evidence="8" key="1">
    <citation type="submission" date="2016-10" db="EMBL/GenBank/DDBJ databases">
        <authorList>
            <person name="Varghese N."/>
            <person name="Submissions S."/>
        </authorList>
    </citation>
    <scope>NUCLEOTIDE SEQUENCE [LARGE SCALE GENOMIC DNA]</scope>
    <source>
        <strain evidence="8">CGMCC 1.11012</strain>
    </source>
</reference>
<dbReference type="SMART" id="SM00342">
    <property type="entry name" value="HTH_ARAC"/>
    <property type="match status" value="1"/>
</dbReference>
<protein>
    <submittedName>
        <fullName evidence="7">AraC-type DNA-binding protein</fullName>
    </submittedName>
</protein>
<dbReference type="EMBL" id="FNDX01000005">
    <property type="protein sequence ID" value="SDI39545.1"/>
    <property type="molecule type" value="Genomic_DNA"/>
</dbReference>